<comment type="similarity">
    <text evidence="1">Belongs to the metallo-dependent hydrolases superfamily. CpsB/CapC family.</text>
</comment>
<keyword evidence="3" id="KW-0378">Hydrolase</keyword>
<dbReference type="PIRSF" id="PIRSF016557">
    <property type="entry name" value="Caps_synth_CpsB"/>
    <property type="match status" value="1"/>
</dbReference>
<organism evidence="5 6">
    <name type="scientific">Edaphobacter acidisoli</name>
    <dbReference type="NCBI Taxonomy" id="2040573"/>
    <lineage>
        <taxon>Bacteria</taxon>
        <taxon>Pseudomonadati</taxon>
        <taxon>Acidobacteriota</taxon>
        <taxon>Terriglobia</taxon>
        <taxon>Terriglobales</taxon>
        <taxon>Acidobacteriaceae</taxon>
        <taxon>Edaphobacter</taxon>
    </lineage>
</organism>
<dbReference type="InterPro" id="IPR032466">
    <property type="entry name" value="Metal_Hydrolase"/>
</dbReference>
<dbReference type="Pfam" id="PF19567">
    <property type="entry name" value="CpsB_CapC"/>
    <property type="match status" value="1"/>
</dbReference>
<proteinExistence type="inferred from homology"/>
<sequence length="263" mass="29523">MIDIHHHLLWGLDDGASNVETTLAMARIAAEDGITHVVCSPHANSRYAYEPEVISAKIAELERLLANEHIALKLGRGCDFHLSYDNIEQAKSNPARYSINGLGYLLVEIPDYGVPPNLTEVFYELQLASLTPILTHPERNPTLQADRPRMIEWLQGGVLIQVTAGSILGQMGKQAERMAHELLEKRWVNFLATDAHNTTSRPPKMQAAYDLVAKKYGPDYAHLLCVSNPLAAFNGKPLQPQPEPQGLYENLEPKSWWQRLFNR</sequence>
<evidence type="ECO:0000256" key="2">
    <source>
        <dbReference type="ARBA" id="ARBA00013064"/>
    </source>
</evidence>
<evidence type="ECO:0000313" key="5">
    <source>
        <dbReference type="EMBL" id="GGA54336.1"/>
    </source>
</evidence>
<dbReference type="RefSeq" id="WP_188757513.1">
    <property type="nucleotide sequence ID" value="NZ_BMJB01000001.1"/>
</dbReference>
<dbReference type="EMBL" id="BMJB01000001">
    <property type="protein sequence ID" value="GGA54336.1"/>
    <property type="molecule type" value="Genomic_DNA"/>
</dbReference>
<dbReference type="Proteomes" id="UP000648801">
    <property type="component" value="Unassembled WGS sequence"/>
</dbReference>
<gene>
    <name evidence="5" type="primary">epsC</name>
    <name evidence="5" type="ORF">GCM10011507_01990</name>
</gene>
<keyword evidence="6" id="KW-1185">Reference proteome</keyword>
<reference evidence="5" key="1">
    <citation type="journal article" date="2014" name="Int. J. Syst. Evol. Microbiol.">
        <title>Complete genome sequence of Corynebacterium casei LMG S-19264T (=DSM 44701T), isolated from a smear-ripened cheese.</title>
        <authorList>
            <consortium name="US DOE Joint Genome Institute (JGI-PGF)"/>
            <person name="Walter F."/>
            <person name="Albersmeier A."/>
            <person name="Kalinowski J."/>
            <person name="Ruckert C."/>
        </authorList>
    </citation>
    <scope>NUCLEOTIDE SEQUENCE</scope>
    <source>
        <strain evidence="5">CGMCC 1.15447</strain>
    </source>
</reference>
<dbReference type="Gene3D" id="3.20.20.140">
    <property type="entry name" value="Metal-dependent hydrolases"/>
    <property type="match status" value="1"/>
</dbReference>
<comment type="caution">
    <text evidence="5">The sequence shown here is derived from an EMBL/GenBank/DDBJ whole genome shotgun (WGS) entry which is preliminary data.</text>
</comment>
<dbReference type="GO" id="GO:0004725">
    <property type="term" value="F:protein tyrosine phosphatase activity"/>
    <property type="evidence" value="ECO:0007669"/>
    <property type="project" value="UniProtKB-EC"/>
</dbReference>
<protein>
    <recommendedName>
        <fullName evidence="2">protein-tyrosine-phosphatase</fullName>
        <ecNumber evidence="2">3.1.3.48</ecNumber>
    </recommendedName>
</protein>
<reference evidence="5" key="2">
    <citation type="submission" date="2020-09" db="EMBL/GenBank/DDBJ databases">
        <authorList>
            <person name="Sun Q."/>
            <person name="Zhou Y."/>
        </authorList>
    </citation>
    <scope>NUCLEOTIDE SEQUENCE</scope>
    <source>
        <strain evidence="5">CGMCC 1.15447</strain>
    </source>
</reference>
<accession>A0A916RFT4</accession>
<dbReference type="SUPFAM" id="SSF51556">
    <property type="entry name" value="Metallo-dependent hydrolases"/>
    <property type="match status" value="1"/>
</dbReference>
<dbReference type="InterPro" id="IPR016667">
    <property type="entry name" value="Caps_polysacc_synth_CpsB/CapC"/>
</dbReference>
<comment type="catalytic activity">
    <reaction evidence="4">
        <text>O-phospho-L-tyrosyl-[protein] + H2O = L-tyrosyl-[protein] + phosphate</text>
        <dbReference type="Rhea" id="RHEA:10684"/>
        <dbReference type="Rhea" id="RHEA-COMP:10136"/>
        <dbReference type="Rhea" id="RHEA-COMP:20101"/>
        <dbReference type="ChEBI" id="CHEBI:15377"/>
        <dbReference type="ChEBI" id="CHEBI:43474"/>
        <dbReference type="ChEBI" id="CHEBI:46858"/>
        <dbReference type="ChEBI" id="CHEBI:61978"/>
        <dbReference type="EC" id="3.1.3.48"/>
    </reaction>
</comment>
<evidence type="ECO:0000256" key="3">
    <source>
        <dbReference type="ARBA" id="ARBA00022801"/>
    </source>
</evidence>
<dbReference type="PANTHER" id="PTHR39181">
    <property type="entry name" value="TYROSINE-PROTEIN PHOSPHATASE YWQE"/>
    <property type="match status" value="1"/>
</dbReference>
<dbReference type="PANTHER" id="PTHR39181:SF1">
    <property type="entry name" value="TYROSINE-PROTEIN PHOSPHATASE YWQE"/>
    <property type="match status" value="1"/>
</dbReference>
<dbReference type="GO" id="GO:0030145">
    <property type="term" value="F:manganese ion binding"/>
    <property type="evidence" value="ECO:0007669"/>
    <property type="project" value="InterPro"/>
</dbReference>
<name>A0A916RFT4_9BACT</name>
<evidence type="ECO:0000313" key="6">
    <source>
        <dbReference type="Proteomes" id="UP000648801"/>
    </source>
</evidence>
<dbReference type="EC" id="3.1.3.48" evidence="2"/>
<evidence type="ECO:0000256" key="1">
    <source>
        <dbReference type="ARBA" id="ARBA00005750"/>
    </source>
</evidence>
<evidence type="ECO:0000256" key="4">
    <source>
        <dbReference type="ARBA" id="ARBA00051722"/>
    </source>
</evidence>
<dbReference type="AlphaFoldDB" id="A0A916RFT4"/>